<keyword evidence="1" id="KW-0805">Transcription regulation</keyword>
<keyword evidence="3" id="KW-0804">Transcription</keyword>
<dbReference type="PROSITE" id="PS00894">
    <property type="entry name" value="HTH_DEOR_1"/>
    <property type="match status" value="1"/>
</dbReference>
<organism evidence="6 7">
    <name type="scientific">Streptomonospora nanhaiensis</name>
    <dbReference type="NCBI Taxonomy" id="1323731"/>
    <lineage>
        <taxon>Bacteria</taxon>
        <taxon>Bacillati</taxon>
        <taxon>Actinomycetota</taxon>
        <taxon>Actinomycetes</taxon>
        <taxon>Streptosporangiales</taxon>
        <taxon>Nocardiopsidaceae</taxon>
        <taxon>Streptomonospora</taxon>
    </lineage>
</organism>
<evidence type="ECO:0000256" key="1">
    <source>
        <dbReference type="ARBA" id="ARBA00023015"/>
    </source>
</evidence>
<proteinExistence type="predicted"/>
<keyword evidence="2" id="KW-0238">DNA-binding</keyword>
<dbReference type="Pfam" id="PF08279">
    <property type="entry name" value="HTH_11"/>
    <property type="match status" value="1"/>
</dbReference>
<feature type="compositionally biased region" description="Low complexity" evidence="4">
    <location>
        <begin position="131"/>
        <end position="162"/>
    </location>
</feature>
<dbReference type="InterPro" id="IPR001034">
    <property type="entry name" value="DeoR_HTH"/>
</dbReference>
<dbReference type="Proteomes" id="UP000575985">
    <property type="component" value="Unassembled WGS sequence"/>
</dbReference>
<evidence type="ECO:0000313" key="7">
    <source>
        <dbReference type="Proteomes" id="UP000575985"/>
    </source>
</evidence>
<comment type="caution">
    <text evidence="6">The sequence shown here is derived from an EMBL/GenBank/DDBJ whole genome shotgun (WGS) entry which is preliminary data.</text>
</comment>
<dbReference type="GO" id="GO:0003677">
    <property type="term" value="F:DNA binding"/>
    <property type="evidence" value="ECO:0007669"/>
    <property type="project" value="UniProtKB-KW"/>
</dbReference>
<protein>
    <submittedName>
        <fullName evidence="6">Biotin operon repressor</fullName>
    </submittedName>
</protein>
<dbReference type="InterPro" id="IPR013196">
    <property type="entry name" value="HTH_11"/>
</dbReference>
<sequence length="242" mass="24883">MADTSARLLRLLSLLQSVPDWSGPRLAERLGVTTRTVRKDVERLRDLGYPVHATPGAGGGYRLGAGARLPPLVLDDAEAVAVAVGLRTAASGSIAGVEETALRALAKLEQVLPSRLRRQVGAVHTAVATAEAPERAPAATTSGCVSTTGGPAARPGPGRSSRTGWCTPGAGGTWPRGIRRATTGGPSAWTAWRCARPTGRASPRARRRAATCWGSSRRAAPRRGGGGAPPSCCTPESARCTG</sequence>
<dbReference type="AlphaFoldDB" id="A0A853BQ22"/>
<evidence type="ECO:0000259" key="5">
    <source>
        <dbReference type="PROSITE" id="PS51000"/>
    </source>
</evidence>
<dbReference type="PANTHER" id="PTHR34580:SF3">
    <property type="entry name" value="PROTEIN PAFB"/>
    <property type="match status" value="1"/>
</dbReference>
<dbReference type="InterPro" id="IPR018356">
    <property type="entry name" value="Tscrpt_reg_HTH_DeoR_CS"/>
</dbReference>
<dbReference type="InterPro" id="IPR036388">
    <property type="entry name" value="WH-like_DNA-bd_sf"/>
</dbReference>
<dbReference type="PANTHER" id="PTHR34580">
    <property type="match status" value="1"/>
</dbReference>
<dbReference type="GO" id="GO:0003700">
    <property type="term" value="F:DNA-binding transcription factor activity"/>
    <property type="evidence" value="ECO:0007669"/>
    <property type="project" value="InterPro"/>
</dbReference>
<evidence type="ECO:0000256" key="3">
    <source>
        <dbReference type="ARBA" id="ARBA00023163"/>
    </source>
</evidence>
<evidence type="ECO:0000256" key="2">
    <source>
        <dbReference type="ARBA" id="ARBA00023125"/>
    </source>
</evidence>
<dbReference type="InterPro" id="IPR051534">
    <property type="entry name" value="CBASS_pafABC_assoc_protein"/>
</dbReference>
<reference evidence="6 7" key="1">
    <citation type="submission" date="2020-07" db="EMBL/GenBank/DDBJ databases">
        <title>Sequencing the genomes of 1000 actinobacteria strains.</title>
        <authorList>
            <person name="Klenk H.-P."/>
        </authorList>
    </citation>
    <scope>NUCLEOTIDE SEQUENCE [LARGE SCALE GENOMIC DNA]</scope>
    <source>
        <strain evidence="6 7">DSM 45927</strain>
    </source>
</reference>
<evidence type="ECO:0000313" key="6">
    <source>
        <dbReference type="EMBL" id="NYI96815.1"/>
    </source>
</evidence>
<feature type="domain" description="HTH deoR-type" evidence="5">
    <location>
        <begin position="4"/>
        <end position="59"/>
    </location>
</feature>
<name>A0A853BQ22_9ACTN</name>
<dbReference type="PROSITE" id="PS51000">
    <property type="entry name" value="HTH_DEOR_2"/>
    <property type="match status" value="1"/>
</dbReference>
<feature type="region of interest" description="Disordered" evidence="4">
    <location>
        <begin position="131"/>
        <end position="242"/>
    </location>
</feature>
<dbReference type="Gene3D" id="1.10.10.10">
    <property type="entry name" value="Winged helix-like DNA-binding domain superfamily/Winged helix DNA-binding domain"/>
    <property type="match status" value="1"/>
</dbReference>
<dbReference type="EMBL" id="JACCFO010000001">
    <property type="protein sequence ID" value="NYI96815.1"/>
    <property type="molecule type" value="Genomic_DNA"/>
</dbReference>
<evidence type="ECO:0000256" key="4">
    <source>
        <dbReference type="SAM" id="MobiDB-lite"/>
    </source>
</evidence>
<dbReference type="InterPro" id="IPR036390">
    <property type="entry name" value="WH_DNA-bd_sf"/>
</dbReference>
<accession>A0A853BQ22</accession>
<dbReference type="SUPFAM" id="SSF46785">
    <property type="entry name" value="Winged helix' DNA-binding domain"/>
    <property type="match status" value="1"/>
</dbReference>
<gene>
    <name evidence="6" type="ORF">HNR12_003092</name>
</gene>
<keyword evidence="7" id="KW-1185">Reference proteome</keyword>